<feature type="domain" description="DUF1570" evidence="1">
    <location>
        <begin position="115"/>
        <end position="218"/>
    </location>
</feature>
<dbReference type="Gene3D" id="1.25.40.10">
    <property type="entry name" value="Tetratricopeptide repeat domain"/>
    <property type="match status" value="1"/>
</dbReference>
<keyword evidence="3" id="KW-1185">Reference proteome</keyword>
<evidence type="ECO:0000259" key="1">
    <source>
        <dbReference type="Pfam" id="PF07607"/>
    </source>
</evidence>
<sequence length="590" mass="66070">MLLSAAAAFPAKEPQWLRVSAPEFTVITTLSEKEAVAWAGEFAQFIGALQGFIPVNPQRLPRLTIVVFGREREFADYRPLGDDIKVQEVAGFFARRDSWAVAGLAKNDWNERTKATIFHEGTHWFLSAFELPNPVWLEEGLAEVFSTFAIGKKKISWGRAIEDHVMVLNELPPMPLEKLLFISEGSLFTGGEEGAVRTGMAYAQSWAFVHYLMFGQNDAPRGAMMAYVRALRTATHPDEAFRQAFGQDYATMDEKLRRYLRGGRYYVAERPPATLAELRAEPASVADVEDALARLCLGGRRMGEALAHANHVLAAAGDSAVPFELLGQVHLERGNRPMAQAAFEQAVARKSLDFRPYYEIARARHAGSAQPDGSLGDVSPVEARKIANGYERAINLNARYRPAYEGLAGVVELTPAGNPQDLAFLQQGVLLFPDNGMIRLGLAVVEKRDGDATKAAMLLNEVLESEKPQPVHVRNYAHRLETAWLERDVFGQTDALVKEKKFAEALALLDQRAAENNTLRFLRRVRVTRQNIQNTQRLEVVREAWEGRQWTEVRRLINEILESDASPVLKAQMRRRLDDLDRRGLGKPKE</sequence>
<gene>
    <name evidence="2" type="ordered locus">Oter_2862</name>
</gene>
<accession>B1ZX91</accession>
<dbReference type="AlphaFoldDB" id="B1ZX91"/>
<dbReference type="Proteomes" id="UP000007013">
    <property type="component" value="Chromosome"/>
</dbReference>
<reference evidence="2 3" key="1">
    <citation type="journal article" date="2011" name="J. Bacteriol.">
        <title>Genome sequence of the verrucomicrobium Opitutus terrae PB90-1, an abundant inhabitant of rice paddy soil ecosystems.</title>
        <authorList>
            <person name="van Passel M.W."/>
            <person name="Kant R."/>
            <person name="Palva A."/>
            <person name="Copeland A."/>
            <person name="Lucas S."/>
            <person name="Lapidus A."/>
            <person name="Glavina del Rio T."/>
            <person name="Pitluck S."/>
            <person name="Goltsman E."/>
            <person name="Clum A."/>
            <person name="Sun H."/>
            <person name="Schmutz J."/>
            <person name="Larimer F.W."/>
            <person name="Land M.L."/>
            <person name="Hauser L."/>
            <person name="Kyrpides N."/>
            <person name="Mikhailova N."/>
            <person name="Richardson P.P."/>
            <person name="Janssen P.H."/>
            <person name="de Vos W.M."/>
            <person name="Smidt H."/>
        </authorList>
    </citation>
    <scope>NUCLEOTIDE SEQUENCE [LARGE SCALE GENOMIC DNA]</scope>
    <source>
        <strain evidence="3">DSM 11246 / JCM 15787 / PB90-1</strain>
    </source>
</reference>
<proteinExistence type="predicted"/>
<dbReference type="KEGG" id="ote:Oter_2862"/>
<evidence type="ECO:0000313" key="2">
    <source>
        <dbReference type="EMBL" id="ACB76143.1"/>
    </source>
</evidence>
<organism evidence="2 3">
    <name type="scientific">Opitutus terrae (strain DSM 11246 / JCM 15787 / PB90-1)</name>
    <dbReference type="NCBI Taxonomy" id="452637"/>
    <lineage>
        <taxon>Bacteria</taxon>
        <taxon>Pseudomonadati</taxon>
        <taxon>Verrucomicrobiota</taxon>
        <taxon>Opitutia</taxon>
        <taxon>Opitutales</taxon>
        <taxon>Opitutaceae</taxon>
        <taxon>Opitutus</taxon>
    </lineage>
</organism>
<protein>
    <recommendedName>
        <fullName evidence="1">DUF1570 domain-containing protein</fullName>
    </recommendedName>
</protein>
<evidence type="ECO:0000313" key="3">
    <source>
        <dbReference type="Proteomes" id="UP000007013"/>
    </source>
</evidence>
<dbReference type="OrthoDB" id="196486at2"/>
<dbReference type="InterPro" id="IPR011990">
    <property type="entry name" value="TPR-like_helical_dom_sf"/>
</dbReference>
<dbReference type="EMBL" id="CP001032">
    <property type="protein sequence ID" value="ACB76143.1"/>
    <property type="molecule type" value="Genomic_DNA"/>
</dbReference>
<dbReference type="eggNOG" id="COG0457">
    <property type="taxonomic scope" value="Bacteria"/>
</dbReference>
<dbReference type="HOGENOM" id="CLU_462190_0_0_0"/>
<dbReference type="SUPFAM" id="SSF48452">
    <property type="entry name" value="TPR-like"/>
    <property type="match status" value="1"/>
</dbReference>
<dbReference type="Pfam" id="PF07607">
    <property type="entry name" value="DUF1570"/>
    <property type="match status" value="1"/>
</dbReference>
<name>B1ZX91_OPITP</name>
<dbReference type="InterPro" id="IPR011464">
    <property type="entry name" value="DUF1570"/>
</dbReference>
<dbReference type="STRING" id="452637.Oter_2862"/>
<dbReference type="RefSeq" id="WP_012375678.1">
    <property type="nucleotide sequence ID" value="NC_010571.1"/>
</dbReference>